<sequence length="173" mass="18478">MLEQDLVTKAKDLAAANFKEKMNCAESVFSALRGVGLIDCPAETVALATGFGGGIGLTGYACGALLGAVLAVSSVYGRKNPLEGSTGEERLQKLYGKPGIYRLFNSMPQQFQARMGAVNCRELCAPYEWQSKERNLNCRKAVETAVEIAVEHILAGRTDGLMRTFGPNVAGAE</sequence>
<name>A0A7G6DZ17_THEFR</name>
<dbReference type="AlphaFoldDB" id="A0A7G6DZ17"/>
<dbReference type="Proteomes" id="UP000515847">
    <property type="component" value="Chromosome"/>
</dbReference>
<reference evidence="1 2" key="1">
    <citation type="journal article" date="2019" name="Front. Microbiol.">
        <title>Thermoanaerosceptrum fracticalcis gen. nov. sp. nov., a Novel Fumarate-Fermenting Microorganism From a Deep Fractured Carbonate Aquifer of the US Great Basin.</title>
        <authorList>
            <person name="Hamilton-Brehm S.D."/>
            <person name="Stewart L.E."/>
            <person name="Zavarin M."/>
            <person name="Caldwell M."/>
            <person name="Lawson P.A."/>
            <person name="Onstott T.C."/>
            <person name="Grzymski J."/>
            <person name="Neveux I."/>
            <person name="Lollar B.S."/>
            <person name="Russell C.E."/>
            <person name="Moser D.P."/>
        </authorList>
    </citation>
    <scope>NUCLEOTIDE SEQUENCE [LARGE SCALE GENOMIC DNA]</scope>
    <source>
        <strain evidence="1 2">DRI-13</strain>
    </source>
</reference>
<accession>A0A7G6DZ17</accession>
<organism evidence="1 2">
    <name type="scientific">Thermanaerosceptrum fracticalcis</name>
    <dbReference type="NCBI Taxonomy" id="1712410"/>
    <lineage>
        <taxon>Bacteria</taxon>
        <taxon>Bacillati</taxon>
        <taxon>Bacillota</taxon>
        <taxon>Clostridia</taxon>
        <taxon>Eubacteriales</taxon>
        <taxon>Peptococcaceae</taxon>
        <taxon>Thermanaerosceptrum</taxon>
    </lineage>
</organism>
<dbReference type="OrthoDB" id="1624765at2"/>
<evidence type="ECO:0000313" key="1">
    <source>
        <dbReference type="EMBL" id="QNB45071.1"/>
    </source>
</evidence>
<dbReference type="Pfam" id="PF09719">
    <property type="entry name" value="C_GCAxxG_C_C"/>
    <property type="match status" value="1"/>
</dbReference>
<dbReference type="InterPro" id="IPR010181">
    <property type="entry name" value="CGCAxxGCC_motif"/>
</dbReference>
<dbReference type="NCBIfam" id="TIGR01909">
    <property type="entry name" value="C_GCAxxG_C_C"/>
    <property type="match status" value="1"/>
</dbReference>
<keyword evidence="2" id="KW-1185">Reference proteome</keyword>
<evidence type="ECO:0008006" key="3">
    <source>
        <dbReference type="Google" id="ProtNLM"/>
    </source>
</evidence>
<dbReference type="EMBL" id="CP045798">
    <property type="protein sequence ID" value="QNB45071.1"/>
    <property type="molecule type" value="Genomic_DNA"/>
</dbReference>
<protein>
    <recommendedName>
        <fullName evidence="3">C_GCAxxG_C_C family protein</fullName>
    </recommendedName>
</protein>
<dbReference type="KEGG" id="tfr:BR63_01265"/>
<evidence type="ECO:0000313" key="2">
    <source>
        <dbReference type="Proteomes" id="UP000515847"/>
    </source>
</evidence>
<gene>
    <name evidence="1" type="ORF">BR63_01265</name>
</gene>
<dbReference type="RefSeq" id="WP_034422911.1">
    <property type="nucleotide sequence ID" value="NZ_CP045798.1"/>
</dbReference>
<proteinExistence type="predicted"/>